<reference evidence="1 2" key="1">
    <citation type="journal article" date="2005" name="Arch. Microbiol.">
        <title>The genome sequence of an anaerobic aromatic-degrading denitrifying bacterium, strain EbN1.</title>
        <authorList>
            <person name="Rabus R."/>
            <person name="Kube M."/>
            <person name="Heider J."/>
            <person name="Beck A."/>
            <person name="Heitmann K."/>
            <person name="Widdel F."/>
            <person name="Reinhardt R."/>
        </authorList>
    </citation>
    <scope>NUCLEOTIDE SEQUENCE [LARGE SCALE GENOMIC DNA]</scope>
    <source>
        <strain evidence="1 2">EbN1</strain>
    </source>
</reference>
<keyword evidence="2" id="KW-1185">Reference proteome</keyword>
<evidence type="ECO:0000313" key="1">
    <source>
        <dbReference type="EMBL" id="CAI09565.1"/>
    </source>
</evidence>
<evidence type="ECO:0000313" key="2">
    <source>
        <dbReference type="Proteomes" id="UP000006552"/>
    </source>
</evidence>
<proteinExistence type="predicted"/>
<sequence length="38" mass="4354">MDRLNDGAQPVSVNICTLHQAHFTQQYSSLQIFRASYL</sequence>
<protein>
    <submittedName>
        <fullName evidence="1">Uncharacterized protein</fullName>
    </submittedName>
</protein>
<dbReference type="AlphaFoldDB" id="Q5NZE9"/>
<dbReference type="KEGG" id="eba:ebA6027"/>
<dbReference type="Proteomes" id="UP000006552">
    <property type="component" value="Chromosome"/>
</dbReference>
<dbReference type="EMBL" id="CR555306">
    <property type="protein sequence ID" value="CAI09565.1"/>
    <property type="molecule type" value="Genomic_DNA"/>
</dbReference>
<organism evidence="1 2">
    <name type="scientific">Aromatoleum aromaticum (strain DSM 19018 / LMG 30748 / EbN1)</name>
    <name type="common">Azoarcus sp. (strain EbN1)</name>
    <dbReference type="NCBI Taxonomy" id="76114"/>
    <lineage>
        <taxon>Bacteria</taxon>
        <taxon>Pseudomonadati</taxon>
        <taxon>Pseudomonadota</taxon>
        <taxon>Betaproteobacteria</taxon>
        <taxon>Rhodocyclales</taxon>
        <taxon>Rhodocyclaceae</taxon>
        <taxon>Aromatoleum</taxon>
    </lineage>
</organism>
<dbReference type="HOGENOM" id="CLU_3323771_0_0_4"/>
<accession>Q5NZE9</accession>
<name>Q5NZE9_AROAE</name>
<gene>
    <name evidence="1" type="ORF">ebA6027</name>
</gene>